<dbReference type="PANTHER" id="PTHR48081">
    <property type="entry name" value="AB HYDROLASE SUPERFAMILY PROTEIN C4A8.06C"/>
    <property type="match status" value="1"/>
</dbReference>
<dbReference type="InterPro" id="IPR029058">
    <property type="entry name" value="AB_hydrolase_fold"/>
</dbReference>
<dbReference type="EMBL" id="CAJVRL010000041">
    <property type="protein sequence ID" value="CAG8951231.1"/>
    <property type="molecule type" value="Genomic_DNA"/>
</dbReference>
<dbReference type="AlphaFoldDB" id="A0A9N9PLK3"/>
<dbReference type="GO" id="GO:0016787">
    <property type="term" value="F:hydrolase activity"/>
    <property type="evidence" value="ECO:0007669"/>
    <property type="project" value="UniProtKB-KW"/>
</dbReference>
<proteinExistence type="predicted"/>
<dbReference type="InterPro" id="IPR050300">
    <property type="entry name" value="GDXG_lipolytic_enzyme"/>
</dbReference>
<keyword evidence="1" id="KW-0378">Hydrolase</keyword>
<dbReference type="OrthoDB" id="408631at2759"/>
<accession>A0A9N9PLK3</accession>
<dbReference type="Gene3D" id="3.40.50.1820">
    <property type="entry name" value="alpha/beta hydrolase"/>
    <property type="match status" value="1"/>
</dbReference>
<evidence type="ECO:0000256" key="1">
    <source>
        <dbReference type="ARBA" id="ARBA00022801"/>
    </source>
</evidence>
<dbReference type="Proteomes" id="UP000696280">
    <property type="component" value="Unassembled WGS sequence"/>
</dbReference>
<reference evidence="3" key="1">
    <citation type="submission" date="2021-07" db="EMBL/GenBank/DDBJ databases">
        <authorList>
            <person name="Durling M."/>
        </authorList>
    </citation>
    <scope>NUCLEOTIDE SEQUENCE</scope>
</reference>
<name>A0A9N9PLK3_9HELO</name>
<sequence>MGTVTNTSNLTLPPYPLHPSIKDKLDPVYATFYNKHILNTQPVHLQPVSASRASGVLIPGGGKLLEVGKTEDILIGRESSEGPDVGCRVFTPEGVAPHEGWPLMIYFHGGGWVLGNNETENTVCTNLCVRSRCVVVTVDYRLAPENPYPAAVHDSWEATFYFLTTGIQRFNLNSFMVAIGGSSAGGNLTAVMTHRLLTYNALHSEKPLPSFKAQLLIVPVTDNTASIHNNASWQENEMTPALPAEKMMWFRKHYLPDEKAWAEPEASPLLYSDDADGVKDRWAKLPRALVVVGELDVLRDEGMRYAERVRENEVSVRLEIMKGMPHPFLAMDEALQQGRDTIRFMVDLLNDVFHLEK</sequence>
<dbReference type="PANTHER" id="PTHR48081:SF8">
    <property type="entry name" value="ALPHA_BETA HYDROLASE FOLD-3 DOMAIN-CONTAINING PROTEIN-RELATED"/>
    <property type="match status" value="1"/>
</dbReference>
<keyword evidence="4" id="KW-1185">Reference proteome</keyword>
<dbReference type="Pfam" id="PF07859">
    <property type="entry name" value="Abhydrolase_3"/>
    <property type="match status" value="1"/>
</dbReference>
<evidence type="ECO:0000259" key="2">
    <source>
        <dbReference type="Pfam" id="PF07859"/>
    </source>
</evidence>
<dbReference type="SUPFAM" id="SSF53474">
    <property type="entry name" value="alpha/beta-Hydrolases"/>
    <property type="match status" value="1"/>
</dbReference>
<organism evidence="3 4">
    <name type="scientific">Hymenoscyphus fraxineus</name>
    <dbReference type="NCBI Taxonomy" id="746836"/>
    <lineage>
        <taxon>Eukaryota</taxon>
        <taxon>Fungi</taxon>
        <taxon>Dikarya</taxon>
        <taxon>Ascomycota</taxon>
        <taxon>Pezizomycotina</taxon>
        <taxon>Leotiomycetes</taxon>
        <taxon>Helotiales</taxon>
        <taxon>Helotiaceae</taxon>
        <taxon>Hymenoscyphus</taxon>
    </lineage>
</organism>
<evidence type="ECO:0000313" key="4">
    <source>
        <dbReference type="Proteomes" id="UP000696280"/>
    </source>
</evidence>
<gene>
    <name evidence="3" type="ORF">HYFRA_00007978</name>
</gene>
<comment type="caution">
    <text evidence="3">The sequence shown here is derived from an EMBL/GenBank/DDBJ whole genome shotgun (WGS) entry which is preliminary data.</text>
</comment>
<feature type="domain" description="Alpha/beta hydrolase fold-3" evidence="2">
    <location>
        <begin position="104"/>
        <end position="329"/>
    </location>
</feature>
<dbReference type="InterPro" id="IPR013094">
    <property type="entry name" value="AB_hydrolase_3"/>
</dbReference>
<evidence type="ECO:0000313" key="3">
    <source>
        <dbReference type="EMBL" id="CAG8951231.1"/>
    </source>
</evidence>
<protein>
    <recommendedName>
        <fullName evidence="2">Alpha/beta hydrolase fold-3 domain-containing protein</fullName>
    </recommendedName>
</protein>